<evidence type="ECO:0000313" key="2">
    <source>
        <dbReference type="Proteomes" id="UP000070565"/>
    </source>
</evidence>
<dbReference type="EMBL" id="LHXZ01000002">
    <property type="protein sequence ID" value="KXB03843.1"/>
    <property type="molecule type" value="Genomic_DNA"/>
</dbReference>
<name>A0A133VBL4_9EURY</name>
<dbReference type="AlphaFoldDB" id="A0A133VBL4"/>
<organism evidence="1 2">
    <name type="scientific">candidate division MSBL1 archaeon SCGC-AAA261F19</name>
    <dbReference type="NCBI Taxonomy" id="1698275"/>
    <lineage>
        <taxon>Archaea</taxon>
        <taxon>Methanobacteriati</taxon>
        <taxon>Methanobacteriota</taxon>
        <taxon>candidate division MSBL1</taxon>
    </lineage>
</organism>
<dbReference type="Proteomes" id="UP000070565">
    <property type="component" value="Unassembled WGS sequence"/>
</dbReference>
<accession>A0A133VBL4</accession>
<gene>
    <name evidence="1" type="ORF">AKJ45_00280</name>
</gene>
<proteinExistence type="predicted"/>
<protein>
    <submittedName>
        <fullName evidence="1">Uncharacterized protein</fullName>
    </submittedName>
</protein>
<sequence length="97" mass="11216">MKISIVVYKQPDRSKSVQLSRALHGYTDSSNYGKYSYEREGLLEKITYLKLMNGVFILKERDSDRLIKLLEKYQAEYYAGPVTKTSGKGEVLLKDEE</sequence>
<comment type="caution">
    <text evidence="1">The sequence shown here is derived from an EMBL/GenBank/DDBJ whole genome shotgun (WGS) entry which is preliminary data.</text>
</comment>
<evidence type="ECO:0000313" key="1">
    <source>
        <dbReference type="EMBL" id="KXB03843.1"/>
    </source>
</evidence>
<reference evidence="1 2" key="1">
    <citation type="journal article" date="2016" name="Sci. Rep.">
        <title>Metabolic traits of an uncultured archaeal lineage -MSBL1- from brine pools of the Red Sea.</title>
        <authorList>
            <person name="Mwirichia R."/>
            <person name="Alam I."/>
            <person name="Rashid M."/>
            <person name="Vinu M."/>
            <person name="Ba-Alawi W."/>
            <person name="Anthony Kamau A."/>
            <person name="Kamanda Ngugi D."/>
            <person name="Goker M."/>
            <person name="Klenk H.P."/>
            <person name="Bajic V."/>
            <person name="Stingl U."/>
        </authorList>
    </citation>
    <scope>NUCLEOTIDE SEQUENCE [LARGE SCALE GENOMIC DNA]</scope>
    <source>
        <strain evidence="1">SCGC-AAA261F19</strain>
    </source>
</reference>
<keyword evidence="2" id="KW-1185">Reference proteome</keyword>